<protein>
    <submittedName>
        <fullName evidence="1">Uncharacterized protein</fullName>
    </submittedName>
</protein>
<dbReference type="EMBL" id="KI661155">
    <property type="protein sequence ID" value="ETN73301.1"/>
    <property type="molecule type" value="Genomic_DNA"/>
</dbReference>
<proteinExistence type="predicted"/>
<gene>
    <name evidence="1" type="ORF">NECAME_04299</name>
</gene>
<sequence length="114" mass="12714">MLQSVQGEQLGRKRRIATKSHECAGESLRICTIRFLECGSFEQYVHKATSWRLRADIASIASHHTVSWLRLFRLGLNVDGDRTDLDECSGAANVSFVDATPCRQLFISSAVRGC</sequence>
<dbReference type="KEGG" id="nai:NECAME_04299"/>
<organism evidence="1 2">
    <name type="scientific">Necator americanus</name>
    <name type="common">Human hookworm</name>
    <dbReference type="NCBI Taxonomy" id="51031"/>
    <lineage>
        <taxon>Eukaryota</taxon>
        <taxon>Metazoa</taxon>
        <taxon>Ecdysozoa</taxon>
        <taxon>Nematoda</taxon>
        <taxon>Chromadorea</taxon>
        <taxon>Rhabditida</taxon>
        <taxon>Rhabditina</taxon>
        <taxon>Rhabditomorpha</taxon>
        <taxon>Strongyloidea</taxon>
        <taxon>Ancylostomatidae</taxon>
        <taxon>Bunostominae</taxon>
        <taxon>Necator</taxon>
    </lineage>
</organism>
<reference evidence="2" key="1">
    <citation type="journal article" date="2014" name="Nat. Genet.">
        <title>Genome of the human hookworm Necator americanus.</title>
        <authorList>
            <person name="Tang Y.T."/>
            <person name="Gao X."/>
            <person name="Rosa B.A."/>
            <person name="Abubucker S."/>
            <person name="Hallsworth-Pepin K."/>
            <person name="Martin J."/>
            <person name="Tyagi R."/>
            <person name="Heizer E."/>
            <person name="Zhang X."/>
            <person name="Bhonagiri-Palsikar V."/>
            <person name="Minx P."/>
            <person name="Warren W.C."/>
            <person name="Wang Q."/>
            <person name="Zhan B."/>
            <person name="Hotez P.J."/>
            <person name="Sternberg P.W."/>
            <person name="Dougall A."/>
            <person name="Gaze S.T."/>
            <person name="Mulvenna J."/>
            <person name="Sotillo J."/>
            <person name="Ranganathan S."/>
            <person name="Rabelo E.M."/>
            <person name="Wilson R.K."/>
            <person name="Felgner P.L."/>
            <person name="Bethony J."/>
            <person name="Hawdon J.M."/>
            <person name="Gasser R.B."/>
            <person name="Loukas A."/>
            <person name="Mitreva M."/>
        </authorList>
    </citation>
    <scope>NUCLEOTIDE SEQUENCE [LARGE SCALE GENOMIC DNA]</scope>
</reference>
<evidence type="ECO:0000313" key="1">
    <source>
        <dbReference type="EMBL" id="ETN73301.1"/>
    </source>
</evidence>
<evidence type="ECO:0000313" key="2">
    <source>
        <dbReference type="Proteomes" id="UP000053676"/>
    </source>
</evidence>
<accession>W2SWW5</accession>
<dbReference type="Proteomes" id="UP000053676">
    <property type="component" value="Unassembled WGS sequence"/>
</dbReference>
<dbReference type="AlphaFoldDB" id="W2SWW5"/>
<name>W2SWW5_NECAM</name>
<keyword evidence="2" id="KW-1185">Reference proteome</keyword>